<proteinExistence type="predicted"/>
<keyword evidence="1" id="KW-0472">Membrane</keyword>
<protein>
    <submittedName>
        <fullName evidence="2">Uncharacterized protein</fullName>
    </submittedName>
</protein>
<reference evidence="2 3" key="1">
    <citation type="journal article" date="2019" name="Nat. Ecol. Evol.">
        <title>Megaphylogeny resolves global patterns of mushroom evolution.</title>
        <authorList>
            <person name="Varga T."/>
            <person name="Krizsan K."/>
            <person name="Foldi C."/>
            <person name="Dima B."/>
            <person name="Sanchez-Garcia M."/>
            <person name="Sanchez-Ramirez S."/>
            <person name="Szollosi G.J."/>
            <person name="Szarkandi J.G."/>
            <person name="Papp V."/>
            <person name="Albert L."/>
            <person name="Andreopoulos W."/>
            <person name="Angelini C."/>
            <person name="Antonin V."/>
            <person name="Barry K.W."/>
            <person name="Bougher N.L."/>
            <person name="Buchanan P."/>
            <person name="Buyck B."/>
            <person name="Bense V."/>
            <person name="Catcheside P."/>
            <person name="Chovatia M."/>
            <person name="Cooper J."/>
            <person name="Damon W."/>
            <person name="Desjardin D."/>
            <person name="Finy P."/>
            <person name="Geml J."/>
            <person name="Haridas S."/>
            <person name="Hughes K."/>
            <person name="Justo A."/>
            <person name="Karasinski D."/>
            <person name="Kautmanova I."/>
            <person name="Kiss B."/>
            <person name="Kocsube S."/>
            <person name="Kotiranta H."/>
            <person name="LaButti K.M."/>
            <person name="Lechner B.E."/>
            <person name="Liimatainen K."/>
            <person name="Lipzen A."/>
            <person name="Lukacs Z."/>
            <person name="Mihaltcheva S."/>
            <person name="Morgado L.N."/>
            <person name="Niskanen T."/>
            <person name="Noordeloos M.E."/>
            <person name="Ohm R.A."/>
            <person name="Ortiz-Santana B."/>
            <person name="Ovrebo C."/>
            <person name="Racz N."/>
            <person name="Riley R."/>
            <person name="Savchenko A."/>
            <person name="Shiryaev A."/>
            <person name="Soop K."/>
            <person name="Spirin V."/>
            <person name="Szebenyi C."/>
            <person name="Tomsovsky M."/>
            <person name="Tulloss R.E."/>
            <person name="Uehling J."/>
            <person name="Grigoriev I.V."/>
            <person name="Vagvolgyi C."/>
            <person name="Papp T."/>
            <person name="Martin F.M."/>
            <person name="Miettinen O."/>
            <person name="Hibbett D.S."/>
            <person name="Nagy L.G."/>
        </authorList>
    </citation>
    <scope>NUCLEOTIDE SEQUENCE [LARGE SCALE GENOMIC DNA]</scope>
    <source>
        <strain evidence="2 3">CBS 962.96</strain>
    </source>
</reference>
<gene>
    <name evidence="2" type="ORF">K435DRAFT_771825</name>
</gene>
<dbReference type="Proteomes" id="UP000297245">
    <property type="component" value="Unassembled WGS sequence"/>
</dbReference>
<organism evidence="2 3">
    <name type="scientific">Dendrothele bispora (strain CBS 962.96)</name>
    <dbReference type="NCBI Taxonomy" id="1314807"/>
    <lineage>
        <taxon>Eukaryota</taxon>
        <taxon>Fungi</taxon>
        <taxon>Dikarya</taxon>
        <taxon>Basidiomycota</taxon>
        <taxon>Agaricomycotina</taxon>
        <taxon>Agaricomycetes</taxon>
        <taxon>Agaricomycetidae</taxon>
        <taxon>Agaricales</taxon>
        <taxon>Agaricales incertae sedis</taxon>
        <taxon>Dendrothele</taxon>
    </lineage>
</organism>
<dbReference type="EMBL" id="ML179035">
    <property type="protein sequence ID" value="THV08277.1"/>
    <property type="molecule type" value="Genomic_DNA"/>
</dbReference>
<dbReference type="AlphaFoldDB" id="A0A4S8MXY1"/>
<evidence type="ECO:0000313" key="3">
    <source>
        <dbReference type="Proteomes" id="UP000297245"/>
    </source>
</evidence>
<sequence length="73" mass="8458">MIYTNDVYYLRHDIVCAAFCLCFFRFAFTCVWFVSDSGVNCLSYHDPYINFVLLAPLSVIPSSISTYPFHLTQ</sequence>
<keyword evidence="1" id="KW-1133">Transmembrane helix</keyword>
<feature type="transmembrane region" description="Helical" evidence="1">
    <location>
        <begin position="47"/>
        <end position="69"/>
    </location>
</feature>
<name>A0A4S8MXY1_DENBC</name>
<keyword evidence="1" id="KW-0812">Transmembrane</keyword>
<feature type="transmembrane region" description="Helical" evidence="1">
    <location>
        <begin position="12"/>
        <end position="35"/>
    </location>
</feature>
<evidence type="ECO:0000313" key="2">
    <source>
        <dbReference type="EMBL" id="THV08277.1"/>
    </source>
</evidence>
<keyword evidence="3" id="KW-1185">Reference proteome</keyword>
<accession>A0A4S8MXY1</accession>
<evidence type="ECO:0000256" key="1">
    <source>
        <dbReference type="SAM" id="Phobius"/>
    </source>
</evidence>